<evidence type="ECO:0000313" key="2">
    <source>
        <dbReference type="Proteomes" id="UP001218218"/>
    </source>
</evidence>
<comment type="caution">
    <text evidence="1">The sequence shown here is derived from an EMBL/GenBank/DDBJ whole genome shotgun (WGS) entry which is preliminary data.</text>
</comment>
<dbReference type="Gene3D" id="3.40.50.11350">
    <property type="match status" value="1"/>
</dbReference>
<proteinExistence type="predicted"/>
<dbReference type="CDD" id="cd11296">
    <property type="entry name" value="O-FucT_like"/>
    <property type="match status" value="1"/>
</dbReference>
<dbReference type="Proteomes" id="UP001218218">
    <property type="component" value="Unassembled WGS sequence"/>
</dbReference>
<reference evidence="1" key="1">
    <citation type="submission" date="2023-03" db="EMBL/GenBank/DDBJ databases">
        <title>Massive genome expansion in bonnet fungi (Mycena s.s.) driven by repeated elements and novel gene families across ecological guilds.</title>
        <authorList>
            <consortium name="Lawrence Berkeley National Laboratory"/>
            <person name="Harder C.B."/>
            <person name="Miyauchi S."/>
            <person name="Viragh M."/>
            <person name="Kuo A."/>
            <person name="Thoen E."/>
            <person name="Andreopoulos B."/>
            <person name="Lu D."/>
            <person name="Skrede I."/>
            <person name="Drula E."/>
            <person name="Henrissat B."/>
            <person name="Morin E."/>
            <person name="Kohler A."/>
            <person name="Barry K."/>
            <person name="LaButti K."/>
            <person name="Morin E."/>
            <person name="Salamov A."/>
            <person name="Lipzen A."/>
            <person name="Mereny Z."/>
            <person name="Hegedus B."/>
            <person name="Baldrian P."/>
            <person name="Stursova M."/>
            <person name="Weitz H."/>
            <person name="Taylor A."/>
            <person name="Grigoriev I.V."/>
            <person name="Nagy L.G."/>
            <person name="Martin F."/>
            <person name="Kauserud H."/>
        </authorList>
    </citation>
    <scope>NUCLEOTIDE SEQUENCE</scope>
    <source>
        <strain evidence="1">CBHHK002</strain>
    </source>
</reference>
<gene>
    <name evidence="1" type="ORF">DFH08DRAFT_396903</name>
</gene>
<keyword evidence="2" id="KW-1185">Reference proteome</keyword>
<protein>
    <submittedName>
        <fullName evidence="1">Uncharacterized protein</fullName>
    </submittedName>
</protein>
<dbReference type="AlphaFoldDB" id="A0AAD7EG63"/>
<accession>A0AAD7EG63</accession>
<dbReference type="EMBL" id="JARIHO010000056">
    <property type="protein sequence ID" value="KAJ7318784.1"/>
    <property type="molecule type" value="Genomic_DNA"/>
</dbReference>
<name>A0AAD7EG63_9AGAR</name>
<sequence>MPPTFFLRWRRRGVLLFVALVVLSVFGFVKGRDPNFRRKVQVKYNFYVADGGLWGAQSGPPKYAALRRWQAALSQHNLALPFPEGKTGRYVKFSNEANWIGWNNCFNERLMNAHLAYVSGRAYVFQDYIWAEEHYQWSMEKWVDTYPHTPLAAIVSGPVAGGPFEPGDPAPRAISSDWFDVVCPREERRYINTRDVKPAVAHAPGIEILTHWQQVLHDAPERCVEIVPASGEEDTFPQTFDLGLWGSPRLLTLWDSFSQSPISRLLDASPIARAGVDNNAGLFLPRGPRPPYLAQRNPFERMLAQHLRRGDFEAHCRWLTNNNKAFYSWSLFPHLPDRFVSEPDAPGKDERFLARCWPDIAAVVKKAADARREYLAHMERLNGTDGAVLDTFYLLTNEKSAWIDEIKAALQRDGWTVATSQDLVLDAEQRDVSMAVDMEIARRAAVFVGNGWSSFTSNIVYQRLVDKRDPITIRFS</sequence>
<organism evidence="1 2">
    <name type="scientific">Mycena albidolilacea</name>
    <dbReference type="NCBI Taxonomy" id="1033008"/>
    <lineage>
        <taxon>Eukaryota</taxon>
        <taxon>Fungi</taxon>
        <taxon>Dikarya</taxon>
        <taxon>Basidiomycota</taxon>
        <taxon>Agaricomycotina</taxon>
        <taxon>Agaricomycetes</taxon>
        <taxon>Agaricomycetidae</taxon>
        <taxon>Agaricales</taxon>
        <taxon>Marasmiineae</taxon>
        <taxon>Mycenaceae</taxon>
        <taxon>Mycena</taxon>
    </lineage>
</organism>
<evidence type="ECO:0000313" key="1">
    <source>
        <dbReference type="EMBL" id="KAJ7318784.1"/>
    </source>
</evidence>